<dbReference type="RefSeq" id="WP_321550639.1">
    <property type="nucleotide sequence ID" value="NZ_JAXIVS010000017.1"/>
</dbReference>
<protein>
    <submittedName>
        <fullName evidence="2">Uncharacterized protein</fullName>
    </submittedName>
</protein>
<gene>
    <name evidence="2" type="ORF">SYV04_36390</name>
</gene>
<dbReference type="EMBL" id="JAXIVS010000017">
    <property type="protein sequence ID" value="MDY7231924.1"/>
    <property type="molecule type" value="Genomic_DNA"/>
</dbReference>
<evidence type="ECO:0000313" key="2">
    <source>
        <dbReference type="EMBL" id="MDY7231924.1"/>
    </source>
</evidence>
<keyword evidence="3" id="KW-1185">Reference proteome</keyword>
<evidence type="ECO:0000313" key="3">
    <source>
        <dbReference type="Proteomes" id="UP001291309"/>
    </source>
</evidence>
<dbReference type="Proteomes" id="UP001291309">
    <property type="component" value="Unassembled WGS sequence"/>
</dbReference>
<organism evidence="2 3">
    <name type="scientific">Hyalangium rubrum</name>
    <dbReference type="NCBI Taxonomy" id="3103134"/>
    <lineage>
        <taxon>Bacteria</taxon>
        <taxon>Pseudomonadati</taxon>
        <taxon>Myxococcota</taxon>
        <taxon>Myxococcia</taxon>
        <taxon>Myxococcales</taxon>
        <taxon>Cystobacterineae</taxon>
        <taxon>Archangiaceae</taxon>
        <taxon>Hyalangium</taxon>
    </lineage>
</organism>
<sequence length="76" mass="8558">MDAFVVLVFMVTALALWLASAVPYGVLLVLVNLVYRASSGHFFRWFSRATIVPFLLLLPVWIVVAYALWSNYPGPK</sequence>
<reference evidence="2 3" key="1">
    <citation type="submission" date="2023-12" db="EMBL/GenBank/DDBJ databases">
        <title>the genome sequence of Hyalangium sp. s54d21.</title>
        <authorList>
            <person name="Zhang X."/>
        </authorList>
    </citation>
    <scope>NUCLEOTIDE SEQUENCE [LARGE SCALE GENOMIC DNA]</scope>
    <source>
        <strain evidence="3">s54d21</strain>
    </source>
</reference>
<keyword evidence="1" id="KW-0812">Transmembrane</keyword>
<accession>A0ABU5HFK4</accession>
<proteinExistence type="predicted"/>
<keyword evidence="1" id="KW-1133">Transmembrane helix</keyword>
<name>A0ABU5HFK4_9BACT</name>
<feature type="transmembrane region" description="Helical" evidence="1">
    <location>
        <begin position="45"/>
        <end position="69"/>
    </location>
</feature>
<evidence type="ECO:0000256" key="1">
    <source>
        <dbReference type="SAM" id="Phobius"/>
    </source>
</evidence>
<keyword evidence="1" id="KW-0472">Membrane</keyword>
<comment type="caution">
    <text evidence="2">The sequence shown here is derived from an EMBL/GenBank/DDBJ whole genome shotgun (WGS) entry which is preliminary data.</text>
</comment>